<keyword evidence="8" id="KW-0539">Nucleus</keyword>
<feature type="compositionally biased region" description="Low complexity" evidence="10">
    <location>
        <begin position="954"/>
        <end position="981"/>
    </location>
</feature>
<protein>
    <recommendedName>
        <fullName evidence="11">C2H2-type domain-containing protein</fullName>
    </recommendedName>
</protein>
<dbReference type="Pfam" id="PF23561">
    <property type="entry name" value="zf-C2H2_15"/>
    <property type="match status" value="1"/>
</dbReference>
<feature type="domain" description="C2H2-type" evidence="11">
    <location>
        <begin position="385"/>
        <end position="414"/>
    </location>
</feature>
<evidence type="ECO:0000256" key="1">
    <source>
        <dbReference type="ARBA" id="ARBA00004123"/>
    </source>
</evidence>
<dbReference type="InterPro" id="IPR036236">
    <property type="entry name" value="Znf_C2H2_sf"/>
</dbReference>
<dbReference type="InterPro" id="IPR013087">
    <property type="entry name" value="Znf_C2H2_type"/>
</dbReference>
<dbReference type="FunFam" id="3.30.160.60:FF:000036">
    <property type="entry name" value="GLI family zinc finger 3"/>
    <property type="match status" value="1"/>
</dbReference>
<dbReference type="FunFam" id="3.30.160.60:FF:000125">
    <property type="entry name" value="Putative zinc finger protein 143"/>
    <property type="match status" value="1"/>
</dbReference>
<feature type="region of interest" description="Disordered" evidence="10">
    <location>
        <begin position="583"/>
        <end position="643"/>
    </location>
</feature>
<dbReference type="SMART" id="SM00355">
    <property type="entry name" value="ZnF_C2H2"/>
    <property type="match status" value="5"/>
</dbReference>
<evidence type="ECO:0000256" key="9">
    <source>
        <dbReference type="PROSITE-ProRule" id="PRU00042"/>
    </source>
</evidence>
<feature type="region of interest" description="Disordered" evidence="10">
    <location>
        <begin position="487"/>
        <end position="512"/>
    </location>
</feature>
<dbReference type="OrthoDB" id="3214149at2759"/>
<proteinExistence type="inferred from homology"/>
<dbReference type="GO" id="GO:0000978">
    <property type="term" value="F:RNA polymerase II cis-regulatory region sequence-specific DNA binding"/>
    <property type="evidence" value="ECO:0007669"/>
    <property type="project" value="TreeGrafter"/>
</dbReference>
<feature type="domain" description="C2H2-type" evidence="11">
    <location>
        <begin position="353"/>
        <end position="384"/>
    </location>
</feature>
<feature type="compositionally biased region" description="Low complexity" evidence="10">
    <location>
        <begin position="781"/>
        <end position="792"/>
    </location>
</feature>
<dbReference type="InterPro" id="IPR056436">
    <property type="entry name" value="Znf-C2H2_ZIC1-5/GLI1-3-like"/>
</dbReference>
<feature type="compositionally biased region" description="Low complexity" evidence="10">
    <location>
        <begin position="1025"/>
        <end position="1038"/>
    </location>
</feature>
<evidence type="ECO:0000259" key="11">
    <source>
        <dbReference type="PROSITE" id="PS50157"/>
    </source>
</evidence>
<keyword evidence="7" id="KW-0238">DNA-binding</keyword>
<sequence length="1068" mass="119895">MPLPGTSKSSHQSIQLAEKIARSRPESCENVDPRNQQFKADLRNFGIGSNYAKIQRIKPVELRPHLQFRNAPFSIPTLRNSQFDFRVPFSTRNTPVILGGMMAPSSEAKSFDDIKNMNIDAKRNPIVPFNGIQQGDAATSAFLRNAYPPSHHFTNGSAAQQHLQNQVFQQQQQQQFVPKLEDGTNSFTLLGTIPMTPPLISPHPILAPSPASLVQNSPHTPFSAFPSPITAHSTPSSVPIVNFGTAMTPNGEIAQSIGQSNIRLTANGKRVGRPPGTFKRPPYDISQNFYKMNSSKSNSSIDDKGEEEIDVETLIDVTCHWNSCGQKFSTMKGLVDHVNEKHVVSASQVHHAWKCEWDGCDRTETFRAVYMLITHVRRHTGEKPNMCDFPGCNKKYSRLENLKTHRRTHTGEKPYLCEFNDCRKAFSNASDRAKHQNRTHSNLKPYGCPIEDCTKSYTDPSSLRKHIKAVHGDAEYERAKKLRPQVNVKKQREKLQSHQQHQQQQLQQNHQQQQNAMVTSYFLRNKMLMDIQNNVMMQHQAVAAAAAFAQQQAHLTQPLSHHPKIFAPVPVRIVPKMIEDQEMNSEDDQEHNNNSIEDDEEEDEEKIEDIPTSSSNNSSQGGNDRDGGGRSSGISMSSNNSSNVESMIVEQVAEQTGGGRSFTDFSIDRILSMAVRSTCPKQIIDLFVHAAAVCENDTQYGHLCFILKKYLATRNIPTEQVRKDQFIISQFMVPRIEIDSEEGPLIRPPSPPPPPVQIAPRPPQPPVPIAPRPPPAPPAPRRQSPPRSTQPRIRVAQIMPPVLVAQPNQRLELITDEIEVNVEEEEVAATDGTLTAARVARPIQNVRRIKNDLAPQPQNAPQQQQNINLESPDVPEVMLSDAALEFYEEPISYLVDRPNVETQEQFYNDQTRHADVHAENGSSSGAREVVQARRAVVASYQENFASMPHGMQNSGSSSSSSSSNDPPENHNYNNQNNSHQNWDFSQRQQQPEKEYTTDSEGEDDEEKKKSKKKRRKPKTDEKSAESSSSSTTFENSFNLVRYVSSENKILSDEVDKVTEQMRNMDSDG</sequence>
<reference evidence="12" key="1">
    <citation type="submission" date="2022-11" db="EMBL/GenBank/DDBJ databases">
        <authorList>
            <person name="Kikuchi T."/>
        </authorList>
    </citation>
    <scope>NUCLEOTIDE SEQUENCE</scope>
    <source>
        <strain evidence="12">PS1010</strain>
    </source>
</reference>
<keyword evidence="4" id="KW-0677">Repeat</keyword>
<evidence type="ECO:0000256" key="4">
    <source>
        <dbReference type="ARBA" id="ARBA00022737"/>
    </source>
</evidence>
<feature type="domain" description="C2H2-type" evidence="11">
    <location>
        <begin position="415"/>
        <end position="445"/>
    </location>
</feature>
<dbReference type="AlphaFoldDB" id="A0A9P1ILE6"/>
<name>A0A9P1ILE6_9PELO</name>
<dbReference type="Gene3D" id="3.30.160.60">
    <property type="entry name" value="Classic Zinc Finger"/>
    <property type="match status" value="5"/>
</dbReference>
<dbReference type="GO" id="GO:0008270">
    <property type="term" value="F:zinc ion binding"/>
    <property type="evidence" value="ECO:0007669"/>
    <property type="project" value="UniProtKB-KW"/>
</dbReference>
<evidence type="ECO:0000256" key="2">
    <source>
        <dbReference type="ARBA" id="ARBA00010831"/>
    </source>
</evidence>
<dbReference type="SUPFAM" id="SSF57667">
    <property type="entry name" value="beta-beta-alpha zinc fingers"/>
    <property type="match status" value="3"/>
</dbReference>
<evidence type="ECO:0000256" key="10">
    <source>
        <dbReference type="SAM" id="MobiDB-lite"/>
    </source>
</evidence>
<gene>
    <name evidence="12" type="ORF">CAMP_LOCUS9170</name>
</gene>
<organism evidence="12 13">
    <name type="scientific">Caenorhabditis angaria</name>
    <dbReference type="NCBI Taxonomy" id="860376"/>
    <lineage>
        <taxon>Eukaryota</taxon>
        <taxon>Metazoa</taxon>
        <taxon>Ecdysozoa</taxon>
        <taxon>Nematoda</taxon>
        <taxon>Chromadorea</taxon>
        <taxon>Rhabditida</taxon>
        <taxon>Rhabditina</taxon>
        <taxon>Rhabditomorpha</taxon>
        <taxon>Rhabditoidea</taxon>
        <taxon>Rhabditidae</taxon>
        <taxon>Peloderinae</taxon>
        <taxon>Caenorhabditis</taxon>
    </lineage>
</organism>
<keyword evidence="5 9" id="KW-0863">Zinc-finger</keyword>
<keyword evidence="13" id="KW-1185">Reference proteome</keyword>
<comment type="caution">
    <text evidence="12">The sequence shown here is derived from an EMBL/GenBank/DDBJ whole genome shotgun (WGS) entry which is preliminary data.</text>
</comment>
<feature type="compositionally biased region" description="Low complexity" evidence="10">
    <location>
        <begin position="632"/>
        <end position="643"/>
    </location>
</feature>
<dbReference type="PANTHER" id="PTHR45718">
    <property type="entry name" value="TRANSCRIPTIONAL ACTIVATOR CUBITUS INTERRUPTUS"/>
    <property type="match status" value="1"/>
</dbReference>
<dbReference type="PROSITE" id="PS00028">
    <property type="entry name" value="ZINC_FINGER_C2H2_1"/>
    <property type="match status" value="4"/>
</dbReference>
<evidence type="ECO:0000256" key="7">
    <source>
        <dbReference type="ARBA" id="ARBA00023125"/>
    </source>
</evidence>
<feature type="compositionally biased region" description="Low complexity" evidence="10">
    <location>
        <begin position="613"/>
        <end position="622"/>
    </location>
</feature>
<dbReference type="PROSITE" id="PS50157">
    <property type="entry name" value="ZINC_FINGER_C2H2_2"/>
    <property type="match status" value="4"/>
</dbReference>
<accession>A0A9P1ILE6</accession>
<feature type="region of interest" description="Disordered" evidence="10">
    <location>
        <begin position="741"/>
        <end position="792"/>
    </location>
</feature>
<evidence type="ECO:0000256" key="8">
    <source>
        <dbReference type="ARBA" id="ARBA00023242"/>
    </source>
</evidence>
<evidence type="ECO:0000313" key="13">
    <source>
        <dbReference type="Proteomes" id="UP001152747"/>
    </source>
</evidence>
<dbReference type="PANTHER" id="PTHR45718:SF8">
    <property type="entry name" value="GLIS FAMILY ZINC FINGER 2"/>
    <property type="match status" value="1"/>
</dbReference>
<dbReference type="GO" id="GO:0005634">
    <property type="term" value="C:nucleus"/>
    <property type="evidence" value="ECO:0007669"/>
    <property type="project" value="UniProtKB-SubCell"/>
</dbReference>
<feature type="compositionally biased region" description="Polar residues" evidence="10">
    <location>
        <begin position="1"/>
        <end position="15"/>
    </location>
</feature>
<feature type="compositionally biased region" description="Pro residues" evidence="10">
    <location>
        <begin position="746"/>
        <end position="780"/>
    </location>
</feature>
<evidence type="ECO:0000256" key="6">
    <source>
        <dbReference type="ARBA" id="ARBA00022833"/>
    </source>
</evidence>
<dbReference type="Pfam" id="PF00096">
    <property type="entry name" value="zf-C2H2"/>
    <property type="match status" value="2"/>
</dbReference>
<feature type="compositionally biased region" description="Low complexity" evidence="10">
    <location>
        <begin position="497"/>
        <end position="512"/>
    </location>
</feature>
<dbReference type="InterPro" id="IPR043359">
    <property type="entry name" value="GLI-like"/>
</dbReference>
<evidence type="ECO:0000256" key="5">
    <source>
        <dbReference type="ARBA" id="ARBA00022771"/>
    </source>
</evidence>
<evidence type="ECO:0000313" key="12">
    <source>
        <dbReference type="EMBL" id="CAI5446533.1"/>
    </source>
</evidence>
<comment type="similarity">
    <text evidence="2">Belongs to the GLI C2H2-type zinc-finger protein family.</text>
</comment>
<evidence type="ECO:0000256" key="3">
    <source>
        <dbReference type="ARBA" id="ARBA00022723"/>
    </source>
</evidence>
<feature type="domain" description="C2H2-type" evidence="11">
    <location>
        <begin position="446"/>
        <end position="476"/>
    </location>
</feature>
<feature type="region of interest" description="Disordered" evidence="10">
    <location>
        <begin position="946"/>
        <end position="1038"/>
    </location>
</feature>
<dbReference type="Proteomes" id="UP001152747">
    <property type="component" value="Unassembled WGS sequence"/>
</dbReference>
<keyword evidence="6" id="KW-0862">Zinc</keyword>
<feature type="compositionally biased region" description="Acidic residues" evidence="10">
    <location>
        <begin position="596"/>
        <end position="607"/>
    </location>
</feature>
<keyword evidence="3" id="KW-0479">Metal-binding</keyword>
<feature type="region of interest" description="Disordered" evidence="10">
    <location>
        <begin position="1"/>
        <end position="32"/>
    </location>
</feature>
<dbReference type="GO" id="GO:0000981">
    <property type="term" value="F:DNA-binding transcription factor activity, RNA polymerase II-specific"/>
    <property type="evidence" value="ECO:0007669"/>
    <property type="project" value="TreeGrafter"/>
</dbReference>
<comment type="subcellular location">
    <subcellularLocation>
        <location evidence="1">Nucleus</location>
    </subcellularLocation>
</comment>
<dbReference type="EMBL" id="CANHGI010000003">
    <property type="protein sequence ID" value="CAI5446533.1"/>
    <property type="molecule type" value="Genomic_DNA"/>
</dbReference>